<evidence type="ECO:0000259" key="3">
    <source>
        <dbReference type="Pfam" id="PF00561"/>
    </source>
</evidence>
<evidence type="ECO:0000313" key="5">
    <source>
        <dbReference type="Proteomes" id="UP000192445"/>
    </source>
</evidence>
<proteinExistence type="predicted"/>
<dbReference type="Gene3D" id="3.40.50.1820">
    <property type="entry name" value="alpha/beta hydrolase"/>
    <property type="match status" value="1"/>
</dbReference>
<dbReference type="STRING" id="1935.B1H20_27870"/>
<gene>
    <name evidence="4" type="ORF">B1H20_27870</name>
</gene>
<reference evidence="4 5" key="1">
    <citation type="submission" date="2017-03" db="EMBL/GenBank/DDBJ databases">
        <title>Complete Genome Sequence of a natural compounds producer, Streptomyces violaceus S21.</title>
        <authorList>
            <person name="Zhong C."/>
            <person name="Zhao Z."/>
            <person name="Fu J."/>
            <person name="Zong G."/>
            <person name="Qin R."/>
            <person name="Cao G."/>
        </authorList>
    </citation>
    <scope>NUCLEOTIDE SEQUENCE [LARGE SCALE GENOMIC DNA]</scope>
    <source>
        <strain evidence="4 5">S21</strain>
    </source>
</reference>
<dbReference type="InterPro" id="IPR029058">
    <property type="entry name" value="AB_hydrolase_fold"/>
</dbReference>
<dbReference type="AlphaFoldDB" id="A0A1V0UIM9"/>
<dbReference type="EMBL" id="CP020570">
    <property type="protein sequence ID" value="ARF64788.1"/>
    <property type="molecule type" value="Genomic_DNA"/>
</dbReference>
<dbReference type="InterPro" id="IPR000073">
    <property type="entry name" value="AB_hydrolase_1"/>
</dbReference>
<dbReference type="PANTHER" id="PTHR43329">
    <property type="entry name" value="EPOXIDE HYDROLASE"/>
    <property type="match status" value="1"/>
</dbReference>
<dbReference type="SUPFAM" id="SSF53474">
    <property type="entry name" value="alpha/beta-Hydrolases"/>
    <property type="match status" value="1"/>
</dbReference>
<dbReference type="PRINTS" id="PR00412">
    <property type="entry name" value="EPOXHYDRLASE"/>
</dbReference>
<feature type="domain" description="AB hydrolase-1" evidence="3">
    <location>
        <begin position="45"/>
        <end position="285"/>
    </location>
</feature>
<keyword evidence="1 4" id="KW-0378">Hydrolase</keyword>
<accession>A0A1V0UIM9</accession>
<evidence type="ECO:0000313" key="4">
    <source>
        <dbReference type="EMBL" id="ARF64788.1"/>
    </source>
</evidence>
<sequence length="311" mass="33756">MGIHHSGRDHGGPPPGREDGRRITSYDRDGLVFDVVDGGPLDGEIVVLLHGFPQTSSSWALLAPLLHAQGYRTLAPDQRGYSPRARPRGRFAYRMSQLVEDVVALIGVACPAGRTVHVVGHDWGAAVAWTLAGARPDLVATLTALSVPHPAAFMRSLVTSRQFLMSWYMYAFQVPWLPELLLRRIDPASAPRVTERLAAGQEPGRLVRDMEHLVASGALTPALNWYRAMPFSTPGQLAKITVPTLFVNSDSDPALGQAGARRTRALVSGPYTFRTLAGIGHWIPEQAASEVAGLLRAHLADRPRGGPERPR</sequence>
<dbReference type="RefSeq" id="WP_078950901.1">
    <property type="nucleotide sequence ID" value="NZ_CP020570.1"/>
</dbReference>
<evidence type="ECO:0000256" key="1">
    <source>
        <dbReference type="ARBA" id="ARBA00022801"/>
    </source>
</evidence>
<dbReference type="KEGG" id="svu:B1H20_27870"/>
<protein>
    <submittedName>
        <fullName evidence="4">Alpha/beta hydrolase</fullName>
    </submittedName>
</protein>
<name>A0A1V0UIM9_STRVN</name>
<dbReference type="OrthoDB" id="2987348at2"/>
<feature type="region of interest" description="Disordered" evidence="2">
    <location>
        <begin position="1"/>
        <end position="23"/>
    </location>
</feature>
<organism evidence="4 5">
    <name type="scientific">Streptomyces violaceoruber</name>
    <dbReference type="NCBI Taxonomy" id="1935"/>
    <lineage>
        <taxon>Bacteria</taxon>
        <taxon>Bacillati</taxon>
        <taxon>Actinomycetota</taxon>
        <taxon>Actinomycetes</taxon>
        <taxon>Kitasatosporales</taxon>
        <taxon>Streptomycetaceae</taxon>
        <taxon>Streptomyces</taxon>
        <taxon>Streptomyces violaceoruber group</taxon>
    </lineage>
</organism>
<dbReference type="InterPro" id="IPR000639">
    <property type="entry name" value="Epox_hydrolase-like"/>
</dbReference>
<dbReference type="Proteomes" id="UP000192445">
    <property type="component" value="Chromosome"/>
</dbReference>
<evidence type="ECO:0000256" key="2">
    <source>
        <dbReference type="SAM" id="MobiDB-lite"/>
    </source>
</evidence>
<dbReference type="Pfam" id="PF00561">
    <property type="entry name" value="Abhydrolase_1"/>
    <property type="match status" value="1"/>
</dbReference>
<dbReference type="GO" id="GO:0016787">
    <property type="term" value="F:hydrolase activity"/>
    <property type="evidence" value="ECO:0007669"/>
    <property type="project" value="UniProtKB-KW"/>
</dbReference>